<evidence type="ECO:0000256" key="5">
    <source>
        <dbReference type="ARBA" id="ARBA00022989"/>
    </source>
</evidence>
<feature type="transmembrane region" description="Helical" evidence="8">
    <location>
        <begin position="58"/>
        <end position="77"/>
    </location>
</feature>
<comment type="subcellular location">
    <subcellularLocation>
        <location evidence="1 7">Cell membrane</location>
        <topology evidence="1 7">Multi-pass membrane protein</topology>
    </subcellularLocation>
</comment>
<feature type="transmembrane region" description="Helical" evidence="8">
    <location>
        <begin position="83"/>
        <end position="102"/>
    </location>
</feature>
<protein>
    <submittedName>
        <fullName evidence="9">Multidrug resistance protein SMR</fullName>
    </submittedName>
</protein>
<evidence type="ECO:0000256" key="6">
    <source>
        <dbReference type="ARBA" id="ARBA00023136"/>
    </source>
</evidence>
<sequence>MNKEWWFLLIAGVFEVVWVAGLKYSTTWWQWAVTAVIILISFKVLLRAAEKLPVGTMYAVFTGVGTAGTVITEIFLFNEPVHPLKILFIALLTTGIIGLKFITSEEKEGAS</sequence>
<dbReference type="EMBL" id="CP012600">
    <property type="protein sequence ID" value="ALC80314.1"/>
    <property type="molecule type" value="Genomic_DNA"/>
</dbReference>
<feature type="transmembrane region" description="Helical" evidence="8">
    <location>
        <begin position="28"/>
        <end position="46"/>
    </location>
</feature>
<evidence type="ECO:0000313" key="9">
    <source>
        <dbReference type="EMBL" id="ALC80314.1"/>
    </source>
</evidence>
<reference evidence="10" key="1">
    <citation type="submission" date="2015-08" db="EMBL/GenBank/DDBJ databases">
        <title>Genome sequencing project for genomic taxonomy and phylogenomics of Bacillus-like bacteria.</title>
        <authorList>
            <person name="Liu B."/>
            <person name="Wang J."/>
            <person name="Zhu Y."/>
            <person name="Liu G."/>
            <person name="Chen Q."/>
            <person name="Chen Z."/>
            <person name="Lan J."/>
            <person name="Che J."/>
            <person name="Ge C."/>
            <person name="Shi H."/>
            <person name="Pan Z."/>
            <person name="Liu X."/>
        </authorList>
    </citation>
    <scope>NUCLEOTIDE SEQUENCE [LARGE SCALE GENOMIC DNA]</scope>
    <source>
        <strain evidence="10">FJAT-4402</strain>
    </source>
</reference>
<keyword evidence="2" id="KW-0813">Transport</keyword>
<dbReference type="SUPFAM" id="SSF103481">
    <property type="entry name" value="Multidrug resistance efflux transporter EmrE"/>
    <property type="match status" value="1"/>
</dbReference>
<dbReference type="InterPro" id="IPR000390">
    <property type="entry name" value="Small_drug/metabolite_transptr"/>
</dbReference>
<dbReference type="PANTHER" id="PTHR30561:SF7">
    <property type="entry name" value="GUANIDINIUM EFFLUX SYSTEM SUBUNIT GDNC-RELATED"/>
    <property type="match status" value="1"/>
</dbReference>
<dbReference type="RefSeq" id="WP_053602040.1">
    <property type="nucleotide sequence ID" value="NZ_CP012600.1"/>
</dbReference>
<feature type="transmembrane region" description="Helical" evidence="8">
    <location>
        <begin position="5"/>
        <end position="22"/>
    </location>
</feature>
<keyword evidence="10" id="KW-1185">Reference proteome</keyword>
<evidence type="ECO:0000256" key="3">
    <source>
        <dbReference type="ARBA" id="ARBA00022475"/>
    </source>
</evidence>
<dbReference type="FunFam" id="1.10.3730.20:FF:000001">
    <property type="entry name" value="Quaternary ammonium compound resistance transporter SugE"/>
    <property type="match status" value="1"/>
</dbReference>
<dbReference type="STRING" id="1441095.AM592_00890"/>
<dbReference type="InterPro" id="IPR037185">
    <property type="entry name" value="EmrE-like"/>
</dbReference>
<evidence type="ECO:0000256" key="8">
    <source>
        <dbReference type="SAM" id="Phobius"/>
    </source>
</evidence>
<keyword evidence="3" id="KW-1003">Cell membrane</keyword>
<evidence type="ECO:0000256" key="2">
    <source>
        <dbReference type="ARBA" id="ARBA00022448"/>
    </source>
</evidence>
<dbReference type="PATRIC" id="fig|1441095.3.peg.198"/>
<comment type="similarity">
    <text evidence="7">Belongs to the drug/metabolite transporter (DMT) superfamily. Small multidrug resistance (SMR) (TC 2.A.7.1) family.</text>
</comment>
<dbReference type="Pfam" id="PF00893">
    <property type="entry name" value="Multi_Drug_Res"/>
    <property type="match status" value="1"/>
</dbReference>
<keyword evidence="6 8" id="KW-0472">Membrane</keyword>
<organism evidence="9 10">
    <name type="scientific">Bacillus gobiensis</name>
    <dbReference type="NCBI Taxonomy" id="1441095"/>
    <lineage>
        <taxon>Bacteria</taxon>
        <taxon>Bacillati</taxon>
        <taxon>Bacillota</taxon>
        <taxon>Bacilli</taxon>
        <taxon>Bacillales</taxon>
        <taxon>Bacillaceae</taxon>
        <taxon>Bacillus</taxon>
    </lineage>
</organism>
<dbReference type="Proteomes" id="UP000067625">
    <property type="component" value="Chromosome"/>
</dbReference>
<dbReference type="AlphaFoldDB" id="A0A0M5JDW0"/>
<dbReference type="GO" id="GO:0022857">
    <property type="term" value="F:transmembrane transporter activity"/>
    <property type="evidence" value="ECO:0007669"/>
    <property type="project" value="InterPro"/>
</dbReference>
<dbReference type="OrthoDB" id="2168659at2"/>
<keyword evidence="4 7" id="KW-0812">Transmembrane</keyword>
<reference evidence="9 10" key="2">
    <citation type="journal article" date="2016" name="Int. J. Syst. Evol. Microbiol.">
        <title>Bacillus gobiensis sp. nov., isolated from a soil sample.</title>
        <authorList>
            <person name="Liu B."/>
            <person name="Liu G.H."/>
            <person name="Cetin S."/>
            <person name="Schumann P."/>
            <person name="Pan Z.Z."/>
            <person name="Chen Q.Q."/>
        </authorList>
    </citation>
    <scope>NUCLEOTIDE SEQUENCE [LARGE SCALE GENOMIC DNA]</scope>
    <source>
        <strain evidence="9 10">FJAT-4402</strain>
    </source>
</reference>
<dbReference type="Gene3D" id="1.10.3730.20">
    <property type="match status" value="1"/>
</dbReference>
<dbReference type="GO" id="GO:0005886">
    <property type="term" value="C:plasma membrane"/>
    <property type="evidence" value="ECO:0007669"/>
    <property type="project" value="UniProtKB-SubCell"/>
</dbReference>
<keyword evidence="5 8" id="KW-1133">Transmembrane helix</keyword>
<name>A0A0M5JDW0_9BACI</name>
<evidence type="ECO:0000256" key="4">
    <source>
        <dbReference type="ARBA" id="ARBA00022692"/>
    </source>
</evidence>
<dbReference type="PANTHER" id="PTHR30561">
    <property type="entry name" value="SMR FAMILY PROTON-DEPENDENT DRUG EFFLUX TRANSPORTER SUGE"/>
    <property type="match status" value="1"/>
</dbReference>
<gene>
    <name evidence="9" type="ORF">AM592_00890</name>
</gene>
<evidence type="ECO:0000256" key="1">
    <source>
        <dbReference type="ARBA" id="ARBA00004651"/>
    </source>
</evidence>
<accession>A0A0M5JDW0</accession>
<evidence type="ECO:0000313" key="10">
    <source>
        <dbReference type="Proteomes" id="UP000067625"/>
    </source>
</evidence>
<evidence type="ECO:0000256" key="7">
    <source>
        <dbReference type="RuleBase" id="RU003942"/>
    </source>
</evidence>
<dbReference type="InterPro" id="IPR045324">
    <property type="entry name" value="Small_multidrug_res"/>
</dbReference>
<proteinExistence type="inferred from homology"/>